<dbReference type="InterPro" id="IPR000719">
    <property type="entry name" value="Prot_kinase_dom"/>
</dbReference>
<dbReference type="AlphaFoldDB" id="A0A0C2SYA8"/>
<accession>A0A0C2SYA8</accession>
<dbReference type="Pfam" id="PF22215">
    <property type="entry name" value="MLKL_N"/>
    <property type="match status" value="1"/>
</dbReference>
<feature type="domain" description="Protein kinase" evidence="1">
    <location>
        <begin position="245"/>
        <end position="508"/>
    </location>
</feature>
<dbReference type="GO" id="GO:0005524">
    <property type="term" value="F:ATP binding"/>
    <property type="evidence" value="ECO:0007669"/>
    <property type="project" value="InterPro"/>
</dbReference>
<dbReference type="InterPro" id="IPR054000">
    <property type="entry name" value="MLKL_N"/>
</dbReference>
<dbReference type="OrthoDB" id="4062651at2759"/>
<proteinExistence type="predicted"/>
<dbReference type="PANTHER" id="PTHR44329">
    <property type="entry name" value="SERINE/THREONINE-PROTEIN KINASE TNNI3K-RELATED"/>
    <property type="match status" value="1"/>
</dbReference>
<dbReference type="SUPFAM" id="SSF56112">
    <property type="entry name" value="Protein kinase-like (PK-like)"/>
    <property type="match status" value="1"/>
</dbReference>
<protein>
    <recommendedName>
        <fullName evidence="1">Protein kinase domain-containing protein</fullName>
    </recommendedName>
</protein>
<dbReference type="Gene3D" id="1.10.510.10">
    <property type="entry name" value="Transferase(Phosphotransferase) domain 1"/>
    <property type="match status" value="1"/>
</dbReference>
<reference evidence="2 3" key="1">
    <citation type="submission" date="2014-04" db="EMBL/GenBank/DDBJ databases">
        <title>Evolutionary Origins and Diversification of the Mycorrhizal Mutualists.</title>
        <authorList>
            <consortium name="DOE Joint Genome Institute"/>
            <consortium name="Mycorrhizal Genomics Consortium"/>
            <person name="Kohler A."/>
            <person name="Kuo A."/>
            <person name="Nagy L.G."/>
            <person name="Floudas D."/>
            <person name="Copeland A."/>
            <person name="Barry K.W."/>
            <person name="Cichocki N."/>
            <person name="Veneault-Fourrey C."/>
            <person name="LaButti K."/>
            <person name="Lindquist E.A."/>
            <person name="Lipzen A."/>
            <person name="Lundell T."/>
            <person name="Morin E."/>
            <person name="Murat C."/>
            <person name="Riley R."/>
            <person name="Ohm R."/>
            <person name="Sun H."/>
            <person name="Tunlid A."/>
            <person name="Henrissat B."/>
            <person name="Grigoriev I.V."/>
            <person name="Hibbett D.S."/>
            <person name="Martin F."/>
        </authorList>
    </citation>
    <scope>NUCLEOTIDE SEQUENCE [LARGE SCALE GENOMIC DNA]</scope>
    <source>
        <strain evidence="2 3">Koide BX008</strain>
    </source>
</reference>
<dbReference type="InterPro" id="IPR051681">
    <property type="entry name" value="Ser/Thr_Kinases-Pseudokinases"/>
</dbReference>
<keyword evidence="3" id="KW-1185">Reference proteome</keyword>
<dbReference type="InParanoid" id="A0A0C2SYA8"/>
<dbReference type="GO" id="GO:0007166">
    <property type="term" value="P:cell surface receptor signaling pathway"/>
    <property type="evidence" value="ECO:0007669"/>
    <property type="project" value="InterPro"/>
</dbReference>
<dbReference type="Proteomes" id="UP000054549">
    <property type="component" value="Unassembled WGS sequence"/>
</dbReference>
<dbReference type="Pfam" id="PF07714">
    <property type="entry name" value="PK_Tyr_Ser-Thr"/>
    <property type="match status" value="1"/>
</dbReference>
<sequence>MPNKVLSTILHTTVKTTIHVAGAATCAQLPALEVVVDLLDIVVELCERVPQNKHAARQLANRCREMYWLLKQYEEVDLPDRVFKYRQNVFNCLETVRSTMAVWSNKSWFSMLIQQDEFEKEIGLCNNKIQECFDTLTTATNFETLGFQKQTDKWRRDFMDSAEKDRTEIRKSFASVDLVQEAILRNVTENRNDVRKLVDNLQKHFADPTALTEERDRMASNLYDLLRLSHQLLPRLQLDSGEVEWEDRAPIHRYGAIGVYKGRYLKREDVTIKVIRTKDNDERNINRIRREVELWARIYEADKGKHILPFYGFCTTDGVHLALVSPWIENGDALEYVKKHDQLVNYKQLIRGIAEGIGALHSMDDPVIHGQLKAEKVLIGDKAQPLITDFTLAKLEGNALTRTAGISGAYRWCAPEICGETSLTSTKSDVYSLGMTILELLTHEKPYAHIARSTGVIRRMEKGIPPDRPSDARAIERGLDDRMWRLLLSCWSFQPEDRPSIQELLERL</sequence>
<evidence type="ECO:0000313" key="2">
    <source>
        <dbReference type="EMBL" id="KIL59124.1"/>
    </source>
</evidence>
<dbReference type="InterPro" id="IPR059179">
    <property type="entry name" value="MLKL-like_MCAfunc"/>
</dbReference>
<dbReference type="HOGENOM" id="CLU_000288_7_38_1"/>
<dbReference type="GO" id="GO:0004674">
    <property type="term" value="F:protein serine/threonine kinase activity"/>
    <property type="evidence" value="ECO:0007669"/>
    <property type="project" value="TreeGrafter"/>
</dbReference>
<dbReference type="CDD" id="cd21037">
    <property type="entry name" value="MLKL_NTD"/>
    <property type="match status" value="1"/>
</dbReference>
<dbReference type="InterPro" id="IPR011009">
    <property type="entry name" value="Kinase-like_dom_sf"/>
</dbReference>
<dbReference type="InterPro" id="IPR036537">
    <property type="entry name" value="Adaptor_Cbl_N_dom_sf"/>
</dbReference>
<dbReference type="STRING" id="946122.A0A0C2SYA8"/>
<dbReference type="InterPro" id="IPR001245">
    <property type="entry name" value="Ser-Thr/Tyr_kinase_cat_dom"/>
</dbReference>
<name>A0A0C2SYA8_AMAMK</name>
<evidence type="ECO:0000259" key="1">
    <source>
        <dbReference type="PROSITE" id="PS50011"/>
    </source>
</evidence>
<dbReference type="EMBL" id="KN818322">
    <property type="protein sequence ID" value="KIL59124.1"/>
    <property type="molecule type" value="Genomic_DNA"/>
</dbReference>
<evidence type="ECO:0000313" key="3">
    <source>
        <dbReference type="Proteomes" id="UP000054549"/>
    </source>
</evidence>
<organism evidence="2 3">
    <name type="scientific">Amanita muscaria (strain Koide BX008)</name>
    <dbReference type="NCBI Taxonomy" id="946122"/>
    <lineage>
        <taxon>Eukaryota</taxon>
        <taxon>Fungi</taxon>
        <taxon>Dikarya</taxon>
        <taxon>Basidiomycota</taxon>
        <taxon>Agaricomycotina</taxon>
        <taxon>Agaricomycetes</taxon>
        <taxon>Agaricomycetidae</taxon>
        <taxon>Agaricales</taxon>
        <taxon>Pluteineae</taxon>
        <taxon>Amanitaceae</taxon>
        <taxon>Amanita</taxon>
    </lineage>
</organism>
<dbReference type="PROSITE" id="PS50011">
    <property type="entry name" value="PROTEIN_KINASE_DOM"/>
    <property type="match status" value="1"/>
</dbReference>
<gene>
    <name evidence="2" type="ORF">M378DRAFT_279088</name>
</gene>
<dbReference type="Gene3D" id="1.20.930.20">
    <property type="entry name" value="Adaptor protein Cbl, N-terminal domain"/>
    <property type="match status" value="1"/>
</dbReference>